<reference evidence="1 2" key="1">
    <citation type="submission" date="2017-09" db="EMBL/GenBank/DDBJ databases">
        <title>Evaluation of Pacific Biosciences Sequencing Technology to Finishing C. thermocellum Genome Sequences.</title>
        <authorList>
            <person name="Brown S."/>
        </authorList>
    </citation>
    <scope>NUCLEOTIDE SEQUENCE [LARGE SCALE GENOMIC DNA]</scope>
    <source>
        <strain evidence="1 2">AD2</strain>
    </source>
</reference>
<comment type="caution">
    <text evidence="1">The sequence shown here is derived from an EMBL/GenBank/DDBJ whole genome shotgun (WGS) entry which is preliminary data.</text>
</comment>
<proteinExistence type="predicted"/>
<evidence type="ECO:0008006" key="3">
    <source>
        <dbReference type="Google" id="ProtNLM"/>
    </source>
</evidence>
<dbReference type="EMBL" id="PDBW01000001">
    <property type="protein sequence ID" value="PFH04100.1"/>
    <property type="molecule type" value="Genomic_DNA"/>
</dbReference>
<name>A0AB36TKQ5_ACETH</name>
<dbReference type="SUPFAM" id="SSF110296">
    <property type="entry name" value="Oligoxyloglucan reducing end-specific cellobiohydrolase"/>
    <property type="match status" value="1"/>
</dbReference>
<protein>
    <recommendedName>
        <fullName evidence="3">Photosynthesis system II assembly factor Ycf48/Hcf136-like domain-containing protein</fullName>
    </recommendedName>
</protein>
<evidence type="ECO:0000313" key="1">
    <source>
        <dbReference type="EMBL" id="PFH04100.1"/>
    </source>
</evidence>
<organism evidence="1 2">
    <name type="scientific">Acetivibrio thermocellus AD2</name>
    <dbReference type="NCBI Taxonomy" id="1138384"/>
    <lineage>
        <taxon>Bacteria</taxon>
        <taxon>Bacillati</taxon>
        <taxon>Bacillota</taxon>
        <taxon>Clostridia</taxon>
        <taxon>Eubacteriales</taxon>
        <taxon>Oscillospiraceae</taxon>
        <taxon>Acetivibrio</taxon>
    </lineage>
</organism>
<dbReference type="RefSeq" id="WP_003516881.1">
    <property type="nucleotide sequence ID" value="NZ_CP013828.1"/>
</dbReference>
<dbReference type="Proteomes" id="UP000223596">
    <property type="component" value="Unassembled WGS sequence"/>
</dbReference>
<gene>
    <name evidence="1" type="ORF">M972_112924</name>
</gene>
<dbReference type="AlphaFoldDB" id="A0AB36TKQ5"/>
<sequence length="240" mass="26224">MASIAYGNNNYVIVKRDGKILTSSDGHEWKEKYFLQGGSFTSVTYNGNMFVAAGAYTVALPYGGPLTYGKCVIMTSPDGNNWQLQDAGYNADLKGITWSGKKFAVAGTNIILSSENGITWNAVEVNAILHDIAFGNGIFAAVGYDGVIMSSVDGEHWETKVEALRYDLTNIVWYDNKFIAIGSGSTPSIVVSGDGKTWVARGPKDASYKCDSSLHNVEWRKTGCSRLRQYYSDRRAKGYS</sequence>
<evidence type="ECO:0000313" key="2">
    <source>
        <dbReference type="Proteomes" id="UP000223596"/>
    </source>
</evidence>
<accession>A0AB36TKQ5</accession>